<evidence type="ECO:0000256" key="1">
    <source>
        <dbReference type="SAM" id="MobiDB-lite"/>
    </source>
</evidence>
<protein>
    <submittedName>
        <fullName evidence="2">Uncharacterized protein</fullName>
    </submittedName>
</protein>
<feature type="compositionally biased region" description="Pro residues" evidence="1">
    <location>
        <begin position="65"/>
        <end position="77"/>
    </location>
</feature>
<comment type="caution">
    <text evidence="2">The sequence shown here is derived from an EMBL/GenBank/DDBJ whole genome shotgun (WGS) entry which is preliminary data.</text>
</comment>
<feature type="compositionally biased region" description="Low complexity" evidence="1">
    <location>
        <begin position="109"/>
        <end position="118"/>
    </location>
</feature>
<accession>A0A9P6N4P0</accession>
<gene>
    <name evidence="2" type="ORF">CROQUDRAFT_102684</name>
</gene>
<feature type="region of interest" description="Disordered" evidence="1">
    <location>
        <begin position="58"/>
        <end position="135"/>
    </location>
</feature>
<reference evidence="2" key="1">
    <citation type="submission" date="2013-11" db="EMBL/GenBank/DDBJ databases">
        <title>Genome sequence of the fusiform rust pathogen reveals effectors for host alternation and coevolution with pine.</title>
        <authorList>
            <consortium name="DOE Joint Genome Institute"/>
            <person name="Smith K."/>
            <person name="Pendleton A."/>
            <person name="Kubisiak T."/>
            <person name="Anderson C."/>
            <person name="Salamov A."/>
            <person name="Aerts A."/>
            <person name="Riley R."/>
            <person name="Clum A."/>
            <person name="Lindquist E."/>
            <person name="Ence D."/>
            <person name="Campbell M."/>
            <person name="Kronenberg Z."/>
            <person name="Feau N."/>
            <person name="Dhillon B."/>
            <person name="Hamelin R."/>
            <person name="Burleigh J."/>
            <person name="Smith J."/>
            <person name="Yandell M."/>
            <person name="Nelson C."/>
            <person name="Grigoriev I."/>
            <person name="Davis J."/>
        </authorList>
    </citation>
    <scope>NUCLEOTIDE SEQUENCE</scope>
    <source>
        <strain evidence="2">G11</strain>
    </source>
</reference>
<dbReference type="Proteomes" id="UP000886653">
    <property type="component" value="Unassembled WGS sequence"/>
</dbReference>
<name>A0A9P6N4P0_9BASI</name>
<sequence length="135" mass="14833">MTLHIPLGNLVKTERRYQNWKILDSQAFQASLASHLHPLPVIRVEGTLTQSDLDAQARHITAALPPMPPTPHAPQPPYCHSSGWTATSPASKRSKLSSSSRAPVPPPSTATFPTSARPRTAPAYPIPSIYRNWRQ</sequence>
<dbReference type="EMBL" id="MU168278">
    <property type="protein sequence ID" value="KAG0138896.1"/>
    <property type="molecule type" value="Genomic_DNA"/>
</dbReference>
<feature type="compositionally biased region" description="Low complexity" evidence="1">
    <location>
        <begin position="88"/>
        <end position="102"/>
    </location>
</feature>
<proteinExistence type="predicted"/>
<evidence type="ECO:0000313" key="2">
    <source>
        <dbReference type="EMBL" id="KAG0138896.1"/>
    </source>
</evidence>
<dbReference type="AlphaFoldDB" id="A0A9P6N4P0"/>
<organism evidence="2 3">
    <name type="scientific">Cronartium quercuum f. sp. fusiforme G11</name>
    <dbReference type="NCBI Taxonomy" id="708437"/>
    <lineage>
        <taxon>Eukaryota</taxon>
        <taxon>Fungi</taxon>
        <taxon>Dikarya</taxon>
        <taxon>Basidiomycota</taxon>
        <taxon>Pucciniomycotina</taxon>
        <taxon>Pucciniomycetes</taxon>
        <taxon>Pucciniales</taxon>
        <taxon>Coleosporiaceae</taxon>
        <taxon>Cronartium</taxon>
    </lineage>
</organism>
<keyword evidence="3" id="KW-1185">Reference proteome</keyword>
<evidence type="ECO:0000313" key="3">
    <source>
        <dbReference type="Proteomes" id="UP000886653"/>
    </source>
</evidence>